<dbReference type="Proteomes" id="UP000597867">
    <property type="component" value="Unassembled WGS sequence"/>
</dbReference>
<sequence>MAHRIVDNLAHGQLIPDIQIIPQSQLKADGAFGNNTIYLSLDLFNPQQSNSSQVVNVLLEEMGHYIDSQINIQDAPGDEGAIFAKLLQNQPLAPGELITLQAEDDHGILNINGENIAVEHADTPGVFIVDNTGKISIDFLADSGSYHNEMAIFSLQNMDNLTPGSADYIKEAARRALSNSTLGYTVIIDINEGAKFVGELGESNKNDGNYSGLKTFSFTPGDKIAFMLVPQGTVQQVFDNPNPGNSQRPLFSITAANPNNTRQIGQLVPGTFGWEDIRNDQNTDADYNDIIFKIQGALGSLTDIGGLFASGKDWRNVPLAQEIIKFASSTDLTAKLSQDAGISNVDGITNNPEIAGSINNADNVGKLQAKFSDGSNFIDILSEVKANGNLILNKDKLAAIKGNQLADGEYELTLRSEDKFGNVSESLVKFTLDTTKPGIPTEIGLKNDSDTVTNQNTPTITGKGENGTLIELFDGQNQLGQTTVVNGFWEITTSQITDGLKNLTITATDISGNQSDASNTEFTIDSALPQINITNPQANAVLSQGARLQGTVNGTGSTIDKLSYRFGNGSEINVPVNGQGAFDAELNLTGLSGQQNLIIKAIDLAGNGTETTQIVVVNLDNTAPHIPGFMLDTKFDSAPIGDSYTTFDQVNLIGQTEANATVTLQGIGTSITADNVGKFTFTDVPLILGDNSFTINAQDIAGNTSTFTTIIKRVAQDNSDVVLDWNGILLNAIYEDKTTPPVASRNMAITQTAVFDAINTITGTYKNYYFTGTAPTIVSAEAAAAAAAHQVLINLYPGQKSYFDNALTASLAEITDGTAENNGVTFGRTVADDILTLRSGDGSSNTITYTPETNPGQWQPTAPGFAPALLPQWGEVTPFALTSGDQFRPDGTPALNSAEYTTEFNQVKDLGSKNSTTRTAEQTQIAKFWADGSGTFTPSGHWNQIAQNVAATKGNSLVDNARLFALLDISLADAGIAAWDAKYTYNFWRPITAIQNADSDGNANTIADATWTPLLTTPPFPEYVSGHSTFSGAAETILTGLLGNNLSFTTNSLVTPGIYRTFSNFTNAANEAGISRIYGGIHFNSANVEGLATGRSVGNYVLDNLLAPKLTVMPGQQLKLESKEIFGKNANFALESEQNLPTGNLDSDGTLIFKPSPSQIGSYDFTLVARDGGEVTSKKFNLAVVADTETTTRISGVIQNVGQ</sequence>
<reference evidence="1" key="1">
    <citation type="submission" date="2020-10" db="EMBL/GenBank/DDBJ databases">
        <authorList>
            <person name="Castelo-Branco R."/>
            <person name="Eusebio N."/>
            <person name="Adriana R."/>
            <person name="Vieira A."/>
            <person name="Brugerolle De Fraissinette N."/>
            <person name="Rezende De Castro R."/>
            <person name="Schneider M.P."/>
            <person name="Vasconcelos V."/>
            <person name="Leao P.N."/>
        </authorList>
    </citation>
    <scope>NUCLEOTIDE SEQUENCE</scope>
    <source>
        <strain evidence="1">LEGE 04289</strain>
    </source>
</reference>
<evidence type="ECO:0000313" key="1">
    <source>
        <dbReference type="EMBL" id="MBE9217609.1"/>
    </source>
</evidence>
<protein>
    <submittedName>
        <fullName evidence="1">DUF4114 domain-containing protein</fullName>
    </submittedName>
</protein>
<gene>
    <name evidence="1" type="ORF">IQ222_02070</name>
</gene>
<name>A0ACC5PYA3_DOLFA</name>
<accession>A0ACC5PYA3</accession>
<organism evidence="1 2">
    <name type="scientific">Dolichospermum flos-aquae LEGE 04289</name>
    <dbReference type="NCBI Taxonomy" id="1828708"/>
    <lineage>
        <taxon>Bacteria</taxon>
        <taxon>Bacillati</taxon>
        <taxon>Cyanobacteriota</taxon>
        <taxon>Cyanophyceae</taxon>
        <taxon>Nostocales</taxon>
        <taxon>Aphanizomenonaceae</taxon>
        <taxon>Dolichospermum</taxon>
    </lineage>
</organism>
<proteinExistence type="predicted"/>
<comment type="caution">
    <text evidence="1">The sequence shown here is derived from an EMBL/GenBank/DDBJ whole genome shotgun (WGS) entry which is preliminary data.</text>
</comment>
<dbReference type="EMBL" id="JADEWF010000004">
    <property type="protein sequence ID" value="MBE9217609.1"/>
    <property type="molecule type" value="Genomic_DNA"/>
</dbReference>
<keyword evidence="2" id="KW-1185">Reference proteome</keyword>
<evidence type="ECO:0000313" key="2">
    <source>
        <dbReference type="Proteomes" id="UP000597867"/>
    </source>
</evidence>